<dbReference type="InterPro" id="IPR032675">
    <property type="entry name" value="LRR_dom_sf"/>
</dbReference>
<evidence type="ECO:0000259" key="10">
    <source>
        <dbReference type="PROSITE" id="PS50106"/>
    </source>
</evidence>
<evidence type="ECO:0000259" key="11">
    <source>
        <dbReference type="PROSITE" id="PS50837"/>
    </source>
</evidence>
<evidence type="ECO:0000256" key="6">
    <source>
        <dbReference type="ARBA" id="ARBA00022840"/>
    </source>
</evidence>
<dbReference type="PROSITE" id="PS00211">
    <property type="entry name" value="ABC_TRANSPORTER_1"/>
    <property type="match status" value="1"/>
</dbReference>
<dbReference type="InterPro" id="IPR007111">
    <property type="entry name" value="NACHT_NTPase"/>
</dbReference>
<dbReference type="Pfam" id="PF00005">
    <property type="entry name" value="ABC_tran"/>
    <property type="match status" value="1"/>
</dbReference>
<feature type="transmembrane region" description="Helical" evidence="9">
    <location>
        <begin position="393"/>
        <end position="410"/>
    </location>
</feature>
<evidence type="ECO:0000256" key="4">
    <source>
        <dbReference type="ARBA" id="ARBA00022692"/>
    </source>
</evidence>
<evidence type="ECO:0000313" key="13">
    <source>
        <dbReference type="EMBL" id="KAL1260754.1"/>
    </source>
</evidence>
<sequence length="2191" mass="245730">MAEKTDFGSVSITMEDSLCNGGTQPQEAPLLTHLKKVENHITEAQRFSHLPKRTTVDLEFRDLSYTIREGPWWKKQGYKALLKCLSGKFCSRELIGIMGPSGAGKSTLMNILAGYRETGMTGEILVNGKLRDLRTFRKMSCYIMQEDKLLPHLTVQEAMMVSANLKLNEDTEVKKELIKEILTALGLHECVNTRTVSLSGGQCKRLAIALELVNNPPVMFFDEPTSGLDSASCFQVVSLMKSLAQGGRTIICTIHQPSAKLFEMFDKLYILSQGQCIYKGSVPYLIPYLRGLGLHCPTYHNPADFIIEVASGEYGDLNPVLFEAVQGGMCALEQKCNCIDKTAVTPCTAKCVKDSGHVESHTFATSSLTQFCILFRRTFITICRDQVLTHLRLMSHISIGVLIGLLYLNIGNDASKVFNNTGFLFFSMLFLMFGALMPTVLTFPLEMAVFLREHLNYWYSLKAYYLAKTMADIPFQVLCPIMYCSIVYWMTEQPPEASRYLLFLALSICTALVAQSLGLLVGAASTSLQVATFVGPVTAIPVLLFSGFFVNFDTIPEYLQWSSYVSYVRYGFEGVILSIYGMNRTELECPGRVCKFQRPEEVLQLLDVEDAKLYMDFIVLGIFFLILRLATYLVLRHHVSLKDNAKGGTLQGLARYCQGYFKVEMWRFGRPSGTEVLRWRCPGSPRDVCCKIHTRALQKTLNSSLQSDGICGSVHRLHFSFPTKTTSSYRNTWRELRTSMCCSISGFNPRFFCTFEPVPDPIEIHKHKLTQWFNHLPQEERQFGGYFSPETMHVEPLILERHPDEDRGLSPFKEKTSKSTRPSLTVEQLFDASNNGNKARGLSVLLYGAVGTGKSTVVRKLVLDWCAGSVFSQFKLVLPFSCEDLSHLSKPTSLRDLVGRKYMHLRKTPYLSGDNDKAKDVLFIFNGMEKMKLDFRIGTTELCSDPNEALLSEAVVVNLLRKYLLPEASILVTTRLSAVDRVPKKYINRYAQICGFNDPIRQRAYFTSRLLQQNEGKPGKSAESLIEMLYLNLQRESQLATACFLPSYCWLTCATLHLLHFTDTKSPIRTLTGIYTSFMRLNFGGEVITVDGNVSSQEQQNSLMLYVVRTVGKLAFDGITNKRTSFSAEELEQWVGGKTKTDEELQQLAVFRTDVLDFFLVPRDDHGIDPESSGRRYVFAVPAMQEYLAALYVVLGENKTVLEKLTKEVSEALGQASEDISSLLSILSKIIPFRIFAVFNLLKLFPKLFERVSSHSKGRIANTMAAEMFRSEDSFNEDVLDQVEQSLLGVHGPQPQEETYTRAFELYPIFMGGLLHYGNRRLLDQLGCSIKSHTVSQITRALRKHLIKESQKKQPPEELMDLLVLLYEFQNPRLTAEVLQSIKTINLSTVRMTPHKCFVLSTVLNCTSSSFHLNELNLSSCHITPELLQMLWPAFHHTSNLNLQFNSLGPESCILLRDLLLEPNCTIKSIQLCDNYLTDSGISHLLEALSGNHSLQRLSLMHTGLGDRSAQMLAERLGQHDRIQELNVAYNNIGDSAALTLVDACREHPSIHTVHLYLNQLTDVGKQSLYVRGGPRVKEGRRVKVLASVTEGSDISEDWHPILSVIGKNSLSWDRDRVREQLLVFLKDLEWGRNQHPSFWKKMHFRRVESVVRQTLRLLQKSSDTGTGTGGAVLTKAFKCVPCTLTKPKTQPAVVSGIMRFTTDPADPPELPKKFTFNPKEGIDNPALVISDDTEPDVHPRLCVLKREQGQGFGFYLSKDAGCRGHVVRQVEPWSSAERGGLKKGDRVLEVNEDFVDDKEHSTVVLKVQASGLRLYLLVLSAEDYELAVSEERDLMSLASAYRPIEGCSRPRLCYIIKDPGSGLGLSIIPIEGERGRYRLNPVTDGPAERAGVQNGDRLIWINGLKISALGYAALSKMVKKCEDHMTVLVIDSRSEDCYSRMGLPIIPAFAKTHNLPYRPKTLHLTQGPQGYGFLLRQEKLPSGRIAHVLREIDPCSPAEAVGMEDGELVLAVNGEQVEDVEHEDIVSKIRQSGQQVTLTTISIPGRDYYAQLGISPLLFYEDHIPKREQFPNPQKGHQNPPHPRHCVLHKEGAGFGFNLGCVQNKPGTYIGQVMAGSAGERAGLCEGDVVVEVNGQNVEEKYFDEVVRLIKEGGTPLSLLVVEGLGYERLRNARHTGSNMVPDASQDHFV</sequence>
<dbReference type="SMART" id="SM00368">
    <property type="entry name" value="LRR_RI"/>
    <property type="match status" value="4"/>
</dbReference>
<keyword evidence="7 9" id="KW-1133">Transmembrane helix</keyword>
<name>A0ABR3M9K9_9TELE</name>
<evidence type="ECO:0000256" key="5">
    <source>
        <dbReference type="ARBA" id="ARBA00022741"/>
    </source>
</evidence>
<dbReference type="Gene3D" id="2.30.42.10">
    <property type="match status" value="4"/>
</dbReference>
<keyword evidence="5" id="KW-0547">Nucleotide-binding</keyword>
<protein>
    <submittedName>
        <fullName evidence="13">Uncharacterized protein</fullName>
    </submittedName>
</protein>
<dbReference type="InterPro" id="IPR001611">
    <property type="entry name" value="Leu-rich_rpt"/>
</dbReference>
<dbReference type="InterPro" id="IPR001478">
    <property type="entry name" value="PDZ"/>
</dbReference>
<dbReference type="InterPro" id="IPR003593">
    <property type="entry name" value="AAA+_ATPase"/>
</dbReference>
<dbReference type="Gene3D" id="3.40.50.300">
    <property type="entry name" value="P-loop containing nucleotide triphosphate hydrolases"/>
    <property type="match status" value="2"/>
</dbReference>
<dbReference type="Gene3D" id="3.80.10.10">
    <property type="entry name" value="Ribonuclease Inhibitor"/>
    <property type="match status" value="1"/>
</dbReference>
<keyword evidence="6" id="KW-0067">ATP-binding</keyword>
<dbReference type="Pfam" id="PF21402">
    <property type="entry name" value="NLRX1_C"/>
    <property type="match status" value="1"/>
</dbReference>
<keyword evidence="3" id="KW-0813">Transport</keyword>
<dbReference type="Pfam" id="PF19055">
    <property type="entry name" value="ABC2_membrane_7"/>
    <property type="match status" value="1"/>
</dbReference>
<dbReference type="Pfam" id="PF05729">
    <property type="entry name" value="NACHT"/>
    <property type="match status" value="1"/>
</dbReference>
<dbReference type="Pfam" id="PF13516">
    <property type="entry name" value="LRR_6"/>
    <property type="match status" value="3"/>
</dbReference>
<feature type="domain" description="PDZ" evidence="10">
    <location>
        <begin position="2086"/>
        <end position="2166"/>
    </location>
</feature>
<dbReference type="SMART" id="SM00228">
    <property type="entry name" value="PDZ"/>
    <property type="match status" value="4"/>
</dbReference>
<comment type="similarity">
    <text evidence="2">Belongs to the ABC transporter superfamily. ABCG family. Eye pigment precursor importer (TC 3.A.1.204) subfamily.</text>
</comment>
<keyword evidence="4 9" id="KW-0812">Transmembrane</keyword>
<organism evidence="13 14">
    <name type="scientific">Cirrhinus molitorella</name>
    <name type="common">mud carp</name>
    <dbReference type="NCBI Taxonomy" id="172907"/>
    <lineage>
        <taxon>Eukaryota</taxon>
        <taxon>Metazoa</taxon>
        <taxon>Chordata</taxon>
        <taxon>Craniata</taxon>
        <taxon>Vertebrata</taxon>
        <taxon>Euteleostomi</taxon>
        <taxon>Actinopterygii</taxon>
        <taxon>Neopterygii</taxon>
        <taxon>Teleostei</taxon>
        <taxon>Ostariophysi</taxon>
        <taxon>Cypriniformes</taxon>
        <taxon>Cyprinidae</taxon>
        <taxon>Labeoninae</taxon>
        <taxon>Labeonini</taxon>
        <taxon>Cirrhinus</taxon>
    </lineage>
</organism>
<keyword evidence="14" id="KW-1185">Reference proteome</keyword>
<dbReference type="PROSITE" id="PS50893">
    <property type="entry name" value="ABC_TRANSPORTER_2"/>
    <property type="match status" value="1"/>
</dbReference>
<accession>A0ABR3M9K9</accession>
<dbReference type="SUPFAM" id="SSF50156">
    <property type="entry name" value="PDZ domain-like"/>
    <property type="match status" value="4"/>
</dbReference>
<evidence type="ECO:0000256" key="9">
    <source>
        <dbReference type="SAM" id="Phobius"/>
    </source>
</evidence>
<feature type="transmembrane region" description="Helical" evidence="9">
    <location>
        <begin position="465"/>
        <end position="489"/>
    </location>
</feature>
<feature type="transmembrane region" description="Helical" evidence="9">
    <location>
        <begin position="501"/>
        <end position="524"/>
    </location>
</feature>
<dbReference type="CDD" id="cd06768">
    <property type="entry name" value="PDZ_NHERF-like"/>
    <property type="match status" value="4"/>
</dbReference>
<dbReference type="InterPro" id="IPR027417">
    <property type="entry name" value="P-loop_NTPase"/>
</dbReference>
<dbReference type="SUPFAM" id="SSF52047">
    <property type="entry name" value="RNI-like"/>
    <property type="match status" value="1"/>
</dbReference>
<dbReference type="Pfam" id="PF01061">
    <property type="entry name" value="ABC2_membrane"/>
    <property type="match status" value="1"/>
</dbReference>
<evidence type="ECO:0000256" key="7">
    <source>
        <dbReference type="ARBA" id="ARBA00022989"/>
    </source>
</evidence>
<dbReference type="EMBL" id="JAYMGO010000015">
    <property type="protein sequence ID" value="KAL1260754.1"/>
    <property type="molecule type" value="Genomic_DNA"/>
</dbReference>
<reference evidence="13 14" key="1">
    <citation type="submission" date="2023-09" db="EMBL/GenBank/DDBJ databases">
        <authorList>
            <person name="Wang M."/>
        </authorList>
    </citation>
    <scope>NUCLEOTIDE SEQUENCE [LARGE SCALE GENOMIC DNA]</scope>
    <source>
        <strain evidence="13">GT-2023</strain>
        <tissue evidence="13">Liver</tissue>
    </source>
</reference>
<dbReference type="InterPro" id="IPR048900">
    <property type="entry name" value="NLRX1_C"/>
</dbReference>
<evidence type="ECO:0000313" key="14">
    <source>
        <dbReference type="Proteomes" id="UP001558613"/>
    </source>
</evidence>
<evidence type="ECO:0000256" key="2">
    <source>
        <dbReference type="ARBA" id="ARBA00005814"/>
    </source>
</evidence>
<dbReference type="InterPro" id="IPR003439">
    <property type="entry name" value="ABC_transporter-like_ATP-bd"/>
</dbReference>
<dbReference type="InterPro" id="IPR017871">
    <property type="entry name" value="ABC_transporter-like_CS"/>
</dbReference>
<dbReference type="PANTHER" id="PTHR48041:SF75">
    <property type="entry name" value="ATP-BINDING CASSETTE SUB-FAMILY G MEMBER 4"/>
    <property type="match status" value="1"/>
</dbReference>
<feature type="domain" description="PDZ" evidence="10">
    <location>
        <begin position="1962"/>
        <end position="2045"/>
    </location>
</feature>
<evidence type="ECO:0000256" key="1">
    <source>
        <dbReference type="ARBA" id="ARBA00004141"/>
    </source>
</evidence>
<dbReference type="SMART" id="SM00382">
    <property type="entry name" value="AAA"/>
    <property type="match status" value="2"/>
</dbReference>
<keyword evidence="8 9" id="KW-0472">Membrane</keyword>
<evidence type="ECO:0000256" key="8">
    <source>
        <dbReference type="ARBA" id="ARBA00023136"/>
    </source>
</evidence>
<evidence type="ECO:0000259" key="12">
    <source>
        <dbReference type="PROSITE" id="PS50893"/>
    </source>
</evidence>
<dbReference type="InterPro" id="IPR013525">
    <property type="entry name" value="ABC2_TM"/>
</dbReference>
<dbReference type="PROSITE" id="PS50106">
    <property type="entry name" value="PDZ"/>
    <property type="match status" value="4"/>
</dbReference>
<dbReference type="SUPFAM" id="SSF52540">
    <property type="entry name" value="P-loop containing nucleoside triphosphate hydrolases"/>
    <property type="match status" value="2"/>
</dbReference>
<dbReference type="InterPro" id="IPR036034">
    <property type="entry name" value="PDZ_sf"/>
</dbReference>
<dbReference type="InterPro" id="IPR043926">
    <property type="entry name" value="ABCG_dom"/>
</dbReference>
<dbReference type="Pfam" id="PF00595">
    <property type="entry name" value="PDZ"/>
    <property type="match status" value="3"/>
</dbReference>
<comment type="caution">
    <text evidence="13">The sequence shown here is derived from an EMBL/GenBank/DDBJ whole genome shotgun (WGS) entry which is preliminary data.</text>
</comment>
<dbReference type="InterPro" id="IPR050352">
    <property type="entry name" value="ABCG_transporters"/>
</dbReference>
<feature type="transmembrane region" description="Helical" evidence="9">
    <location>
        <begin position="613"/>
        <end position="635"/>
    </location>
</feature>
<gene>
    <name evidence="13" type="ORF">QQF64_008581</name>
</gene>
<feature type="domain" description="PDZ" evidence="10">
    <location>
        <begin position="1853"/>
        <end position="1934"/>
    </location>
</feature>
<dbReference type="PANTHER" id="PTHR48041">
    <property type="entry name" value="ABC TRANSPORTER G FAMILY MEMBER 28"/>
    <property type="match status" value="1"/>
</dbReference>
<dbReference type="Proteomes" id="UP001558613">
    <property type="component" value="Unassembled WGS sequence"/>
</dbReference>
<comment type="subcellular location">
    <subcellularLocation>
        <location evidence="1">Membrane</location>
        <topology evidence="1">Multi-pass membrane protein</topology>
    </subcellularLocation>
</comment>
<feature type="transmembrane region" description="Helical" evidence="9">
    <location>
        <begin position="530"/>
        <end position="552"/>
    </location>
</feature>
<feature type="domain" description="PDZ" evidence="10">
    <location>
        <begin position="1741"/>
        <end position="1823"/>
    </location>
</feature>
<feature type="domain" description="ABC transporter" evidence="12">
    <location>
        <begin position="58"/>
        <end position="298"/>
    </location>
</feature>
<dbReference type="CDD" id="cd03213">
    <property type="entry name" value="ABCG_EPDR"/>
    <property type="match status" value="1"/>
</dbReference>
<evidence type="ECO:0000256" key="3">
    <source>
        <dbReference type="ARBA" id="ARBA00022448"/>
    </source>
</evidence>
<dbReference type="PROSITE" id="PS50837">
    <property type="entry name" value="NACHT"/>
    <property type="match status" value="1"/>
</dbReference>
<feature type="transmembrane region" description="Helical" evidence="9">
    <location>
        <begin position="422"/>
        <end position="445"/>
    </location>
</feature>
<proteinExistence type="inferred from homology"/>
<feature type="domain" description="NACHT" evidence="11">
    <location>
        <begin position="842"/>
        <end position="975"/>
    </location>
</feature>